<dbReference type="InterPro" id="IPR005715">
    <property type="entry name" value="Glu_5kinase/COase_Synthase"/>
</dbReference>
<dbReference type="InterPro" id="IPR041739">
    <property type="entry name" value="G5K_ProB"/>
</dbReference>
<dbReference type="Gene3D" id="3.40.1160.10">
    <property type="entry name" value="Acetylglutamate kinase-like"/>
    <property type="match status" value="1"/>
</dbReference>
<dbReference type="InterPro" id="IPR001048">
    <property type="entry name" value="Asp/Glu/Uridylate_kinase"/>
</dbReference>
<evidence type="ECO:0000256" key="6">
    <source>
        <dbReference type="ARBA" id="ARBA00022777"/>
    </source>
</evidence>
<dbReference type="InterPro" id="IPR001057">
    <property type="entry name" value="Glu/AcGlu_kinase"/>
</dbReference>
<keyword evidence="4 8" id="KW-0808">Transferase</keyword>
<dbReference type="UniPathway" id="UPA00098">
    <property type="reaction ID" value="UER00359"/>
</dbReference>
<evidence type="ECO:0000256" key="1">
    <source>
        <dbReference type="ARBA" id="ARBA00022490"/>
    </source>
</evidence>
<comment type="catalytic activity">
    <reaction evidence="8">
        <text>L-glutamate + ATP = L-glutamyl 5-phosphate + ADP</text>
        <dbReference type="Rhea" id="RHEA:14877"/>
        <dbReference type="ChEBI" id="CHEBI:29985"/>
        <dbReference type="ChEBI" id="CHEBI:30616"/>
        <dbReference type="ChEBI" id="CHEBI:58274"/>
        <dbReference type="ChEBI" id="CHEBI:456216"/>
        <dbReference type="EC" id="2.7.2.11"/>
    </reaction>
</comment>
<dbReference type="RefSeq" id="WP_013163383.1">
    <property type="nucleotide sequence ID" value="NC_014216.1"/>
</dbReference>
<name>D6Z2S9_DESAT</name>
<keyword evidence="11" id="KW-1185">Reference proteome</keyword>
<dbReference type="eggNOG" id="COG0263">
    <property type="taxonomic scope" value="Bacteria"/>
</dbReference>
<dbReference type="SUPFAM" id="SSF53633">
    <property type="entry name" value="Carbamate kinase-like"/>
    <property type="match status" value="1"/>
</dbReference>
<comment type="similarity">
    <text evidence="8">Belongs to the glutamate 5-kinase family.</text>
</comment>
<dbReference type="PRINTS" id="PR00474">
    <property type="entry name" value="GLU5KINASE"/>
</dbReference>
<dbReference type="KEGG" id="dak:DaAHT2_1156"/>
<dbReference type="SMART" id="SM00359">
    <property type="entry name" value="PUA"/>
    <property type="match status" value="1"/>
</dbReference>
<dbReference type="InterPro" id="IPR002478">
    <property type="entry name" value="PUA"/>
</dbReference>
<dbReference type="InterPro" id="IPR015947">
    <property type="entry name" value="PUA-like_sf"/>
</dbReference>
<dbReference type="HOGENOM" id="CLU_025400_2_0_7"/>
<dbReference type="NCBIfam" id="TIGR01027">
    <property type="entry name" value="proB"/>
    <property type="match status" value="1"/>
</dbReference>
<feature type="domain" description="PUA" evidence="9">
    <location>
        <begin position="293"/>
        <end position="376"/>
    </location>
</feature>
<organism evidence="10 11">
    <name type="scientific">Desulfurivibrio alkaliphilus (strain DSM 19089 / UNIQEM U267 / AHT2)</name>
    <dbReference type="NCBI Taxonomy" id="589865"/>
    <lineage>
        <taxon>Bacteria</taxon>
        <taxon>Pseudomonadati</taxon>
        <taxon>Thermodesulfobacteriota</taxon>
        <taxon>Desulfobulbia</taxon>
        <taxon>Desulfobulbales</taxon>
        <taxon>Desulfobulbaceae</taxon>
        <taxon>Desulfurivibrio</taxon>
    </lineage>
</organism>
<dbReference type="OrthoDB" id="9804434at2"/>
<dbReference type="CDD" id="cd21157">
    <property type="entry name" value="PUA_G5K"/>
    <property type="match status" value="1"/>
</dbReference>
<dbReference type="EMBL" id="CP001940">
    <property type="protein sequence ID" value="ADH85854.1"/>
    <property type="molecule type" value="Genomic_DNA"/>
</dbReference>
<feature type="binding site" evidence="8">
    <location>
        <begin position="227"/>
        <end position="233"/>
    </location>
    <ligand>
        <name>ATP</name>
        <dbReference type="ChEBI" id="CHEBI:30616"/>
    </ligand>
</feature>
<dbReference type="SUPFAM" id="SSF88697">
    <property type="entry name" value="PUA domain-like"/>
    <property type="match status" value="1"/>
</dbReference>
<keyword evidence="5 8" id="KW-0547">Nucleotide-binding</keyword>
<dbReference type="STRING" id="589865.DaAHT2_1156"/>
<comment type="pathway">
    <text evidence="8">Amino-acid biosynthesis; L-proline biosynthesis; L-glutamate 5-semialdehyde from L-glutamate: step 1/2.</text>
</comment>
<sequence>MSRQEDNRAALQTRRCHLDKARRVVVKVGSAVLTTGEGLNYEVLDNLAAQIEQLRRDGREVILVSSGAVAAGRRKLDLGNRVLSLREKQAAAAVGQSSLMRAYEKIFEQLGTKVAQVLLTHDAFSRRDRYLNARNTIFTLLQWHLVPVINENDTVSVEELRFGDNDTLGAMVTNLLEADLFVCLTDVDALYNADPGCHADARPLRTVPAITSEIEEMAGSVGSAVGTGGMLSKIKAARMVVSRGGAAVIGPGREPDVLLRLFAGEELGSFFLPAPQKIPSRKHWIAYTLRPKGYLVLDEGACRAILGGGKSLLPSGVVEVRGDFGLGDPVHCLDRSGKPVAAGLVSYDAAAIKRIMGVKTSAIVDILGYKDSDEVIHRDNLVIL</sequence>
<dbReference type="Pfam" id="PF00696">
    <property type="entry name" value="AA_kinase"/>
    <property type="match status" value="1"/>
</dbReference>
<evidence type="ECO:0000256" key="3">
    <source>
        <dbReference type="ARBA" id="ARBA00022650"/>
    </source>
</evidence>
<dbReference type="Proteomes" id="UP000001508">
    <property type="component" value="Chromosome"/>
</dbReference>
<dbReference type="EC" id="2.7.2.11" evidence="8"/>
<dbReference type="InterPro" id="IPR036974">
    <property type="entry name" value="PUA_sf"/>
</dbReference>
<dbReference type="FunCoup" id="D6Z2S9">
    <property type="interactions" value="339"/>
</dbReference>
<keyword evidence="2 8" id="KW-0028">Amino-acid biosynthesis</keyword>
<evidence type="ECO:0000256" key="2">
    <source>
        <dbReference type="ARBA" id="ARBA00022605"/>
    </source>
</evidence>
<evidence type="ECO:0000256" key="5">
    <source>
        <dbReference type="ARBA" id="ARBA00022741"/>
    </source>
</evidence>
<evidence type="ECO:0000313" key="10">
    <source>
        <dbReference type="EMBL" id="ADH85854.1"/>
    </source>
</evidence>
<dbReference type="GO" id="GO:0003723">
    <property type="term" value="F:RNA binding"/>
    <property type="evidence" value="ECO:0007669"/>
    <property type="project" value="InterPro"/>
</dbReference>
<dbReference type="Gene3D" id="2.30.130.10">
    <property type="entry name" value="PUA domain"/>
    <property type="match status" value="1"/>
</dbReference>
<dbReference type="Pfam" id="PF01472">
    <property type="entry name" value="PUA"/>
    <property type="match status" value="1"/>
</dbReference>
<dbReference type="InParanoid" id="D6Z2S9"/>
<dbReference type="FunFam" id="3.40.1160.10:FF:000018">
    <property type="entry name" value="Glutamate 5-kinase"/>
    <property type="match status" value="1"/>
</dbReference>
<comment type="subcellular location">
    <subcellularLocation>
        <location evidence="8">Cytoplasm</location>
    </subcellularLocation>
</comment>
<dbReference type="CDD" id="cd04242">
    <property type="entry name" value="AAK_G5K_ProB"/>
    <property type="match status" value="1"/>
</dbReference>
<dbReference type="GO" id="GO:0055129">
    <property type="term" value="P:L-proline biosynthetic process"/>
    <property type="evidence" value="ECO:0007669"/>
    <property type="project" value="UniProtKB-UniRule"/>
</dbReference>
<dbReference type="PROSITE" id="PS50890">
    <property type="entry name" value="PUA"/>
    <property type="match status" value="1"/>
</dbReference>
<dbReference type="PANTHER" id="PTHR43654">
    <property type="entry name" value="GLUTAMATE 5-KINASE"/>
    <property type="match status" value="1"/>
</dbReference>
<feature type="binding site" evidence="8">
    <location>
        <begin position="185"/>
        <end position="186"/>
    </location>
    <ligand>
        <name>ATP</name>
        <dbReference type="ChEBI" id="CHEBI:30616"/>
    </ligand>
</feature>
<evidence type="ECO:0000256" key="4">
    <source>
        <dbReference type="ARBA" id="ARBA00022679"/>
    </source>
</evidence>
<feature type="binding site" evidence="8">
    <location>
        <position position="66"/>
    </location>
    <ligand>
        <name>substrate</name>
    </ligand>
</feature>
<keyword evidence="6 8" id="KW-0418">Kinase</keyword>
<proteinExistence type="inferred from homology"/>
<dbReference type="PIRSF" id="PIRSF000729">
    <property type="entry name" value="GK"/>
    <property type="match status" value="1"/>
</dbReference>
<dbReference type="InterPro" id="IPR036393">
    <property type="entry name" value="AceGlu_kinase-like_sf"/>
</dbReference>
<dbReference type="HAMAP" id="MF_00456">
    <property type="entry name" value="ProB"/>
    <property type="match status" value="1"/>
</dbReference>
<reference evidence="11" key="1">
    <citation type="submission" date="2010-02" db="EMBL/GenBank/DDBJ databases">
        <title>Complete sequence of Desulfurivibrio alkaliphilus AHT2.</title>
        <authorList>
            <consortium name="US DOE Joint Genome Institute"/>
            <person name="Pitluck S."/>
            <person name="Chertkov O."/>
            <person name="Detter J.C."/>
            <person name="Han C."/>
            <person name="Tapia R."/>
            <person name="Larimer F."/>
            <person name="Land M."/>
            <person name="Hauser L."/>
            <person name="Kyrpides N."/>
            <person name="Mikhailova N."/>
            <person name="Sorokin D.Y."/>
            <person name="Muyzer G."/>
            <person name="Woyke T."/>
        </authorList>
    </citation>
    <scope>NUCLEOTIDE SEQUENCE [LARGE SCALE GENOMIC DNA]</scope>
    <source>
        <strain evidence="11">DSM 19089 / UNIQEM U267 / AHT2</strain>
    </source>
</reference>
<gene>
    <name evidence="8" type="primary">proB</name>
    <name evidence="10" type="ordered locus">DaAHT2_1156</name>
</gene>
<evidence type="ECO:0000256" key="7">
    <source>
        <dbReference type="ARBA" id="ARBA00022840"/>
    </source>
</evidence>
<feature type="binding site" evidence="8">
    <location>
        <position position="27"/>
    </location>
    <ligand>
        <name>ATP</name>
        <dbReference type="ChEBI" id="CHEBI:30616"/>
    </ligand>
</feature>
<feature type="binding site" evidence="8">
    <location>
        <position position="153"/>
    </location>
    <ligand>
        <name>substrate</name>
    </ligand>
</feature>
<dbReference type="GO" id="GO:0004349">
    <property type="term" value="F:glutamate 5-kinase activity"/>
    <property type="evidence" value="ECO:0007669"/>
    <property type="project" value="UniProtKB-UniRule"/>
</dbReference>
<dbReference type="InterPro" id="IPR019797">
    <property type="entry name" value="Glutamate_5-kinase_CS"/>
</dbReference>
<dbReference type="PANTHER" id="PTHR43654:SF1">
    <property type="entry name" value="ISOPENTENYL PHOSPHATE KINASE"/>
    <property type="match status" value="1"/>
</dbReference>
<dbReference type="PROSITE" id="PS00902">
    <property type="entry name" value="GLUTAMATE_5_KINASE"/>
    <property type="match status" value="1"/>
</dbReference>
<comment type="function">
    <text evidence="8">Catalyzes the transfer of a phosphate group to glutamate to form L-glutamate 5-phosphate.</text>
</comment>
<protein>
    <recommendedName>
        <fullName evidence="8">Glutamate 5-kinase</fullName>
        <ecNumber evidence="8">2.7.2.11</ecNumber>
    </recommendedName>
    <alternativeName>
        <fullName evidence="8">Gamma-glutamyl kinase</fullName>
        <shortName evidence="8">GK</shortName>
    </alternativeName>
</protein>
<accession>D6Z2S9</accession>
<feature type="binding site" evidence="8">
    <location>
        <position position="165"/>
    </location>
    <ligand>
        <name>substrate</name>
    </ligand>
</feature>
<keyword evidence="3 8" id="KW-0641">Proline biosynthesis</keyword>
<evidence type="ECO:0000256" key="8">
    <source>
        <dbReference type="HAMAP-Rule" id="MF_00456"/>
    </source>
</evidence>
<evidence type="ECO:0000313" key="11">
    <source>
        <dbReference type="Proteomes" id="UP000001508"/>
    </source>
</evidence>
<dbReference type="GO" id="GO:0005524">
    <property type="term" value="F:ATP binding"/>
    <property type="evidence" value="ECO:0007669"/>
    <property type="project" value="UniProtKB-KW"/>
</dbReference>
<dbReference type="AlphaFoldDB" id="D6Z2S9"/>
<keyword evidence="7 8" id="KW-0067">ATP-binding</keyword>
<dbReference type="InterPro" id="IPR011529">
    <property type="entry name" value="Glu_5kinase"/>
</dbReference>
<evidence type="ECO:0000259" key="9">
    <source>
        <dbReference type="SMART" id="SM00359"/>
    </source>
</evidence>
<keyword evidence="1 8" id="KW-0963">Cytoplasm</keyword>
<dbReference type="GO" id="GO:0005829">
    <property type="term" value="C:cytosol"/>
    <property type="evidence" value="ECO:0007669"/>
    <property type="project" value="TreeGrafter"/>
</dbReference>